<dbReference type="Gene3D" id="3.40.50.1980">
    <property type="entry name" value="Nitrogenase molybdenum iron protein domain"/>
    <property type="match status" value="2"/>
</dbReference>
<accession>K9HEM8</accession>
<sequence>MLALGVEPVGVASADAWDRWVKTPELPPGTIDLGQDLAVNLELLAFLEPDLIVISPYVAAARPALERIAPVEMVTIYAPDGPSPLERAVAETRRLGALLGRTGAADAYLDATFAELADMRARLSRLPLPAVALVSFMLDARHARIYGRHSLYQDVLDRLGVENAWTGATNFWGFQTIGLERMASMADAAVELIVFEPIADEMRPTLEKSPLWLSLPFVRREDFVMFPPVLMFGMVPSAIRFARLLTEHLEARFS</sequence>
<dbReference type="GO" id="GO:0030288">
    <property type="term" value="C:outer membrane-bounded periplasmic space"/>
    <property type="evidence" value="ECO:0007669"/>
    <property type="project" value="TreeGrafter"/>
</dbReference>
<dbReference type="Proteomes" id="UP000009881">
    <property type="component" value="Unassembled WGS sequence"/>
</dbReference>
<dbReference type="PANTHER" id="PTHR30532">
    <property type="entry name" value="IRON III DICITRATE-BINDING PERIPLASMIC PROTEIN"/>
    <property type="match status" value="1"/>
</dbReference>
<organism evidence="7 8">
    <name type="scientific">Caenispirillum salinarum AK4</name>
    <dbReference type="NCBI Taxonomy" id="1238182"/>
    <lineage>
        <taxon>Bacteria</taxon>
        <taxon>Pseudomonadati</taxon>
        <taxon>Pseudomonadota</taxon>
        <taxon>Alphaproteobacteria</taxon>
        <taxon>Rhodospirillales</taxon>
        <taxon>Novispirillaceae</taxon>
        <taxon>Caenispirillum</taxon>
    </lineage>
</organism>
<protein>
    <submittedName>
        <fullName evidence="7">Ferric hydroxamate ABC transporter, periplasmic substrate binding protein FhuD</fullName>
    </submittedName>
</protein>
<gene>
    <name evidence="7" type="ORF">C882_0727</name>
</gene>
<evidence type="ECO:0000256" key="3">
    <source>
        <dbReference type="ARBA" id="ARBA00022448"/>
    </source>
</evidence>
<comment type="subcellular location">
    <subcellularLocation>
        <location evidence="1">Cell envelope</location>
    </subcellularLocation>
</comment>
<dbReference type="eggNOG" id="COG0614">
    <property type="taxonomic scope" value="Bacteria"/>
</dbReference>
<feature type="domain" description="Fe/B12 periplasmic-binding" evidence="6">
    <location>
        <begin position="1"/>
        <end position="254"/>
    </location>
</feature>
<dbReference type="PANTHER" id="PTHR30532:SF1">
    <property type="entry name" value="IRON(3+)-HYDROXAMATE-BINDING PROTEIN FHUD"/>
    <property type="match status" value="1"/>
</dbReference>
<reference evidence="7 8" key="1">
    <citation type="journal article" date="2013" name="Genome Announc.">
        <title>Draft Genome Sequence of an Alphaproteobacterium, Caenispirillum salinarum AK4(T), Isolated from a Solar Saltern.</title>
        <authorList>
            <person name="Khatri I."/>
            <person name="Singh A."/>
            <person name="Korpole S."/>
            <person name="Pinnaka A.K."/>
            <person name="Subramanian S."/>
        </authorList>
    </citation>
    <scope>NUCLEOTIDE SEQUENCE [LARGE SCALE GENOMIC DNA]</scope>
    <source>
        <strain evidence="7 8">AK4</strain>
    </source>
</reference>
<evidence type="ECO:0000256" key="4">
    <source>
        <dbReference type="ARBA" id="ARBA00022496"/>
    </source>
</evidence>
<dbReference type="InterPro" id="IPR002491">
    <property type="entry name" value="ABC_transptr_periplasmic_BD"/>
</dbReference>
<dbReference type="EMBL" id="ANHY01000014">
    <property type="protein sequence ID" value="EKV28963.1"/>
    <property type="molecule type" value="Genomic_DNA"/>
</dbReference>
<evidence type="ECO:0000256" key="2">
    <source>
        <dbReference type="ARBA" id="ARBA00008814"/>
    </source>
</evidence>
<evidence type="ECO:0000256" key="1">
    <source>
        <dbReference type="ARBA" id="ARBA00004196"/>
    </source>
</evidence>
<evidence type="ECO:0000256" key="5">
    <source>
        <dbReference type="ARBA" id="ARBA00022729"/>
    </source>
</evidence>
<keyword evidence="4" id="KW-0408">Iron</keyword>
<dbReference type="PRINTS" id="PR01715">
    <property type="entry name" value="FERRIBNDNGPP"/>
</dbReference>
<keyword evidence="4" id="KW-0410">Iron transport</keyword>
<dbReference type="STRING" id="1238182.C882_0727"/>
<dbReference type="SUPFAM" id="SSF53807">
    <property type="entry name" value="Helical backbone' metal receptor"/>
    <property type="match status" value="1"/>
</dbReference>
<keyword evidence="3" id="KW-0813">Transport</keyword>
<keyword evidence="4" id="KW-0406">Ion transport</keyword>
<evidence type="ECO:0000313" key="7">
    <source>
        <dbReference type="EMBL" id="EKV28963.1"/>
    </source>
</evidence>
<comment type="caution">
    <text evidence="7">The sequence shown here is derived from an EMBL/GenBank/DDBJ whole genome shotgun (WGS) entry which is preliminary data.</text>
</comment>
<keyword evidence="5" id="KW-0732">Signal</keyword>
<comment type="similarity">
    <text evidence="2">Belongs to the bacterial solute-binding protein 8 family.</text>
</comment>
<proteinExistence type="inferred from homology"/>
<keyword evidence="8" id="KW-1185">Reference proteome</keyword>
<evidence type="ECO:0000313" key="8">
    <source>
        <dbReference type="Proteomes" id="UP000009881"/>
    </source>
</evidence>
<dbReference type="GO" id="GO:1901678">
    <property type="term" value="P:iron coordination entity transport"/>
    <property type="evidence" value="ECO:0007669"/>
    <property type="project" value="UniProtKB-ARBA"/>
</dbReference>
<dbReference type="Pfam" id="PF01497">
    <property type="entry name" value="Peripla_BP_2"/>
    <property type="match status" value="1"/>
</dbReference>
<name>K9HEM8_9PROT</name>
<dbReference type="PROSITE" id="PS50983">
    <property type="entry name" value="FE_B12_PBP"/>
    <property type="match status" value="1"/>
</dbReference>
<dbReference type="InterPro" id="IPR051313">
    <property type="entry name" value="Bact_iron-sidero_bind"/>
</dbReference>
<evidence type="ECO:0000259" key="6">
    <source>
        <dbReference type="PROSITE" id="PS50983"/>
    </source>
</evidence>
<dbReference type="AlphaFoldDB" id="K9HEM8"/>